<feature type="region of interest" description="Disordered" evidence="1">
    <location>
        <begin position="80"/>
        <end position="124"/>
    </location>
</feature>
<evidence type="ECO:0000313" key="3">
    <source>
        <dbReference type="Proteomes" id="UP001530315"/>
    </source>
</evidence>
<feature type="region of interest" description="Disordered" evidence="1">
    <location>
        <begin position="1"/>
        <end position="60"/>
    </location>
</feature>
<keyword evidence="3" id="KW-1185">Reference proteome</keyword>
<comment type="caution">
    <text evidence="2">The sequence shown here is derived from an EMBL/GenBank/DDBJ whole genome shotgun (WGS) entry which is preliminary data.</text>
</comment>
<accession>A0ABD3MP74</accession>
<protein>
    <submittedName>
        <fullName evidence="2">Uncharacterized protein</fullName>
    </submittedName>
</protein>
<name>A0ABD3MP74_9STRA</name>
<dbReference type="AlphaFoldDB" id="A0ABD3MP74"/>
<evidence type="ECO:0000313" key="2">
    <source>
        <dbReference type="EMBL" id="KAL3763776.1"/>
    </source>
</evidence>
<feature type="compositionally biased region" description="Basic and acidic residues" evidence="1">
    <location>
        <begin position="17"/>
        <end position="26"/>
    </location>
</feature>
<feature type="compositionally biased region" description="Acidic residues" evidence="1">
    <location>
        <begin position="95"/>
        <end position="122"/>
    </location>
</feature>
<dbReference type="EMBL" id="JALLAZ020001793">
    <property type="protein sequence ID" value="KAL3763776.1"/>
    <property type="molecule type" value="Genomic_DNA"/>
</dbReference>
<dbReference type="Proteomes" id="UP001530315">
    <property type="component" value="Unassembled WGS sequence"/>
</dbReference>
<sequence>MVFGRRTTKQCGDDLDESIRPRELTHMRVRPSEGSGAGPRTSEVDASPLAGAAEDGAEAMTRATTMLEMCELRDMVRLGEEMTPGPGQRSSSRNDDDDDDDSCFYIDDDSSDYPLDDDDDGADAFSGVVQEDAKCDFRSGGHVGAMRRSKSLASLTASHRLGMIDFSHAIATSEVDDGEEKTREDHIGEEEHCFTSCLPPVGEESCVPLNDFVAKSNHSQLTDSSHSMEVVPPRGMPLRSNLKSSNNNFDNLVDGSQRSANSAASSGMKRNVSFSSLEIRSYDITLGDAPTVNGPPISLDWKYDPAETRRCSIDAYENETNDDARECTRRLRRDRQELLMPSSHRQYLLMREWGFSRGEIEGAMKEARRASQRRARTVRNARNGFDLLEESFETVRKKVASVGRSIKRTS</sequence>
<organism evidence="2 3">
    <name type="scientific">Stephanodiscus triporus</name>
    <dbReference type="NCBI Taxonomy" id="2934178"/>
    <lineage>
        <taxon>Eukaryota</taxon>
        <taxon>Sar</taxon>
        <taxon>Stramenopiles</taxon>
        <taxon>Ochrophyta</taxon>
        <taxon>Bacillariophyta</taxon>
        <taxon>Coscinodiscophyceae</taxon>
        <taxon>Thalassiosirophycidae</taxon>
        <taxon>Stephanodiscales</taxon>
        <taxon>Stephanodiscaceae</taxon>
        <taxon>Stephanodiscus</taxon>
    </lineage>
</organism>
<proteinExistence type="predicted"/>
<reference evidence="2 3" key="1">
    <citation type="submission" date="2024-10" db="EMBL/GenBank/DDBJ databases">
        <title>Updated reference genomes for cyclostephanoid diatoms.</title>
        <authorList>
            <person name="Roberts W.R."/>
            <person name="Alverson A.J."/>
        </authorList>
    </citation>
    <scope>NUCLEOTIDE SEQUENCE [LARGE SCALE GENOMIC DNA]</scope>
    <source>
        <strain evidence="2 3">AJA276-08</strain>
    </source>
</reference>
<gene>
    <name evidence="2" type="ORF">ACHAW5_000349</name>
</gene>
<evidence type="ECO:0000256" key="1">
    <source>
        <dbReference type="SAM" id="MobiDB-lite"/>
    </source>
</evidence>